<dbReference type="Proteomes" id="UP000247689">
    <property type="component" value="Unassembled WGS sequence"/>
</dbReference>
<dbReference type="Gene3D" id="3.60.140.10">
    <property type="entry name" value="CNF1/YfiH-like putative cysteine hydrolases"/>
    <property type="match status" value="1"/>
</dbReference>
<proteinExistence type="inferred from homology"/>
<dbReference type="Pfam" id="PF02578">
    <property type="entry name" value="Cu-oxidase_4"/>
    <property type="match status" value="1"/>
</dbReference>
<dbReference type="PANTHER" id="PTHR30616">
    <property type="entry name" value="UNCHARACTERIZED PROTEIN YFIH"/>
    <property type="match status" value="1"/>
</dbReference>
<evidence type="ECO:0000256" key="2">
    <source>
        <dbReference type="ARBA" id="ARBA00007353"/>
    </source>
</evidence>
<evidence type="ECO:0000256" key="10">
    <source>
        <dbReference type="RuleBase" id="RU361274"/>
    </source>
</evidence>
<protein>
    <recommendedName>
        <fullName evidence="10">Purine nucleoside phosphorylase</fullName>
    </recommendedName>
</protein>
<gene>
    <name evidence="11" type="primary">pgeF</name>
    <name evidence="11" type="ORF">DL796_11420</name>
</gene>
<evidence type="ECO:0000256" key="5">
    <source>
        <dbReference type="ARBA" id="ARBA00022801"/>
    </source>
</evidence>
<comment type="catalytic activity">
    <reaction evidence="7">
        <text>adenosine + H2O + H(+) = inosine + NH4(+)</text>
        <dbReference type="Rhea" id="RHEA:24408"/>
        <dbReference type="ChEBI" id="CHEBI:15377"/>
        <dbReference type="ChEBI" id="CHEBI:15378"/>
        <dbReference type="ChEBI" id="CHEBI:16335"/>
        <dbReference type="ChEBI" id="CHEBI:17596"/>
        <dbReference type="ChEBI" id="CHEBI:28938"/>
        <dbReference type="EC" id="3.5.4.4"/>
    </reaction>
    <physiologicalReaction direction="left-to-right" evidence="7">
        <dbReference type="Rhea" id="RHEA:24409"/>
    </physiologicalReaction>
</comment>
<dbReference type="SUPFAM" id="SSF64438">
    <property type="entry name" value="CNF1/YfiH-like putative cysteine hydrolases"/>
    <property type="match status" value="1"/>
</dbReference>
<dbReference type="PANTHER" id="PTHR30616:SF2">
    <property type="entry name" value="PURINE NUCLEOSIDE PHOSPHORYLASE LACC1"/>
    <property type="match status" value="1"/>
</dbReference>
<evidence type="ECO:0000313" key="11">
    <source>
        <dbReference type="EMBL" id="PXF62408.1"/>
    </source>
</evidence>
<keyword evidence="12" id="KW-1185">Reference proteome</keyword>
<accession>A0A318D3L7</accession>
<evidence type="ECO:0000256" key="6">
    <source>
        <dbReference type="ARBA" id="ARBA00022833"/>
    </source>
</evidence>
<keyword evidence="4" id="KW-0479">Metal-binding</keyword>
<dbReference type="CDD" id="cd16833">
    <property type="entry name" value="YfiH"/>
    <property type="match status" value="1"/>
</dbReference>
<evidence type="ECO:0000256" key="8">
    <source>
        <dbReference type="ARBA" id="ARBA00048968"/>
    </source>
</evidence>
<organism evidence="11 12">
    <name type="scientific">Kangiella spongicola</name>
    <dbReference type="NCBI Taxonomy" id="796379"/>
    <lineage>
        <taxon>Bacteria</taxon>
        <taxon>Pseudomonadati</taxon>
        <taxon>Pseudomonadota</taxon>
        <taxon>Gammaproteobacteria</taxon>
        <taxon>Kangiellales</taxon>
        <taxon>Kangiellaceae</taxon>
        <taxon>Kangiella</taxon>
    </lineage>
</organism>
<evidence type="ECO:0000256" key="9">
    <source>
        <dbReference type="ARBA" id="ARBA00049893"/>
    </source>
</evidence>
<dbReference type="NCBIfam" id="TIGR00726">
    <property type="entry name" value="peptidoglycan editing factor PgeF"/>
    <property type="match status" value="1"/>
</dbReference>
<dbReference type="RefSeq" id="WP_110201841.1">
    <property type="nucleotide sequence ID" value="NZ_QICH01000004.1"/>
</dbReference>
<dbReference type="EMBL" id="QICH01000004">
    <property type="protein sequence ID" value="PXF62408.1"/>
    <property type="molecule type" value="Genomic_DNA"/>
</dbReference>
<comment type="similarity">
    <text evidence="2 10">Belongs to the purine nucleoside phosphorylase YfiH/LACC1 family.</text>
</comment>
<evidence type="ECO:0000256" key="4">
    <source>
        <dbReference type="ARBA" id="ARBA00022723"/>
    </source>
</evidence>
<keyword evidence="5" id="KW-0378">Hydrolase</keyword>
<dbReference type="OrthoDB" id="4279at2"/>
<dbReference type="AlphaFoldDB" id="A0A318D3L7"/>
<comment type="catalytic activity">
    <reaction evidence="8">
        <text>adenosine + phosphate = alpha-D-ribose 1-phosphate + adenine</text>
        <dbReference type="Rhea" id="RHEA:27642"/>
        <dbReference type="ChEBI" id="CHEBI:16335"/>
        <dbReference type="ChEBI" id="CHEBI:16708"/>
        <dbReference type="ChEBI" id="CHEBI:43474"/>
        <dbReference type="ChEBI" id="CHEBI:57720"/>
        <dbReference type="EC" id="2.4.2.1"/>
    </reaction>
    <physiologicalReaction direction="left-to-right" evidence="8">
        <dbReference type="Rhea" id="RHEA:27643"/>
    </physiologicalReaction>
</comment>
<keyword evidence="6" id="KW-0862">Zinc</keyword>
<dbReference type="GO" id="GO:0017061">
    <property type="term" value="F:S-methyl-5-thioadenosine phosphorylase activity"/>
    <property type="evidence" value="ECO:0007669"/>
    <property type="project" value="UniProtKB-EC"/>
</dbReference>
<dbReference type="InterPro" id="IPR011324">
    <property type="entry name" value="Cytotoxic_necrot_fac-like_cat"/>
</dbReference>
<evidence type="ECO:0000256" key="7">
    <source>
        <dbReference type="ARBA" id="ARBA00047989"/>
    </source>
</evidence>
<evidence type="ECO:0000313" key="12">
    <source>
        <dbReference type="Proteomes" id="UP000247689"/>
    </source>
</evidence>
<sequence>MPIKLVQPNWPAPKRVKAFCTTRAGGGSVAPWDSLNLALHVGDNSAQVLQNRQLLATETHLPNPHWLDQIHSTKVITHGSDDTLADGCFAEQENQACIIMTADCLPILLTDEQGTWVAAVHAGWRGLADGILSKAVAKYSGKHSLLAWIGPAISQEFFEVGDDVREEFINKNKTLEKFFKANSNKRWQCDLAAIAEYLLQQLEPSGTSIDVYQSGLCSYDKERDFFSHRRQFHQQGANATTGRMASAIWIEQ</sequence>
<comment type="catalytic activity">
    <reaction evidence="1">
        <text>inosine + phosphate = alpha-D-ribose 1-phosphate + hypoxanthine</text>
        <dbReference type="Rhea" id="RHEA:27646"/>
        <dbReference type="ChEBI" id="CHEBI:17368"/>
        <dbReference type="ChEBI" id="CHEBI:17596"/>
        <dbReference type="ChEBI" id="CHEBI:43474"/>
        <dbReference type="ChEBI" id="CHEBI:57720"/>
        <dbReference type="EC" id="2.4.2.1"/>
    </reaction>
    <physiologicalReaction direction="left-to-right" evidence="1">
        <dbReference type="Rhea" id="RHEA:27647"/>
    </physiologicalReaction>
</comment>
<dbReference type="GO" id="GO:0005507">
    <property type="term" value="F:copper ion binding"/>
    <property type="evidence" value="ECO:0007669"/>
    <property type="project" value="TreeGrafter"/>
</dbReference>
<reference evidence="11 12" key="1">
    <citation type="submission" date="2018-05" db="EMBL/GenBank/DDBJ databases">
        <title>Kangiella spongicola genome sequence.</title>
        <authorList>
            <person name="Maclea K.S."/>
            <person name="Goen A.E."/>
            <person name="Kelley C."/>
            <person name="Underriner A."/>
            <person name="Silverwood T."/>
            <person name="Trachtenberg A.M."/>
        </authorList>
    </citation>
    <scope>NUCLEOTIDE SEQUENCE [LARGE SCALE GENOMIC DNA]</scope>
    <source>
        <strain evidence="11 12">ATCC BAA-2076</strain>
    </source>
</reference>
<dbReference type="InterPro" id="IPR003730">
    <property type="entry name" value="Cu_polyphenol_OxRdtase"/>
</dbReference>
<comment type="catalytic activity">
    <reaction evidence="9">
        <text>S-methyl-5'-thioadenosine + phosphate = 5-(methylsulfanyl)-alpha-D-ribose 1-phosphate + adenine</text>
        <dbReference type="Rhea" id="RHEA:11852"/>
        <dbReference type="ChEBI" id="CHEBI:16708"/>
        <dbReference type="ChEBI" id="CHEBI:17509"/>
        <dbReference type="ChEBI" id="CHEBI:43474"/>
        <dbReference type="ChEBI" id="CHEBI:58533"/>
        <dbReference type="EC" id="2.4.2.28"/>
    </reaction>
    <physiologicalReaction direction="left-to-right" evidence="9">
        <dbReference type="Rhea" id="RHEA:11853"/>
    </physiologicalReaction>
</comment>
<keyword evidence="3" id="KW-0808">Transferase</keyword>
<evidence type="ECO:0000256" key="1">
    <source>
        <dbReference type="ARBA" id="ARBA00000553"/>
    </source>
</evidence>
<name>A0A318D3L7_9GAMM</name>
<comment type="caution">
    <text evidence="11">The sequence shown here is derived from an EMBL/GenBank/DDBJ whole genome shotgun (WGS) entry which is preliminary data.</text>
</comment>
<evidence type="ECO:0000256" key="3">
    <source>
        <dbReference type="ARBA" id="ARBA00022679"/>
    </source>
</evidence>
<dbReference type="GO" id="GO:0016787">
    <property type="term" value="F:hydrolase activity"/>
    <property type="evidence" value="ECO:0007669"/>
    <property type="project" value="UniProtKB-KW"/>
</dbReference>
<dbReference type="InterPro" id="IPR038371">
    <property type="entry name" value="Cu_polyphenol_OxRdtase_sf"/>
</dbReference>